<sequence>MVGQTRQTSLREVRKALNANPLNPYVHIFKQLLENGKNGPLKGSAVARARFGSDMVLLKKQIAFNTEAQKNISTPEKVRDILLRDLATHKESSDAPVYSPIVDPHTGEWAMPADDEVAAKTLINGLLNKNYKTMGWIASLKSPVLDSMSTWPDYDKTHISQTGMETCIMPNETRINLQHQNETMAYINLLVGEIVWMIWPPIPDNIAKMQAAYDADANAKPEDPVGVNDFDDVALSLVGGVTCVHAPGEVLVVPPFCMMLGASTRPTAFVRYGVFQADRVVPTLRMMPFIKSWWTMEHLNQETRFSFAAALADTIKASLSGVLDDVLPEQFAVASAQRGERLGLMGNLVGNWDGVKDGLVEILREEHAEELRKTAKEFLGKVAETSWMCAICGKTPEEGVTMEDHFDMNHWPQGSLEIGYNEVEHGGQADDNAEAADQMEGVEREQDTREQAGPSTTTTLPLRQVSSNANILVDTEQMEGVEGAGE</sequence>
<evidence type="ECO:0000256" key="1">
    <source>
        <dbReference type="SAM" id="MobiDB-lite"/>
    </source>
</evidence>
<proteinExistence type="predicted"/>
<feature type="compositionally biased region" description="Basic and acidic residues" evidence="1">
    <location>
        <begin position="441"/>
        <end position="450"/>
    </location>
</feature>
<dbReference type="OrthoDB" id="3790934at2759"/>
<gene>
    <name evidence="2" type="ORF">PDIGIT_LOCUS1228</name>
</gene>
<organism evidence="2 3">
    <name type="scientific">Periconia digitata</name>
    <dbReference type="NCBI Taxonomy" id="1303443"/>
    <lineage>
        <taxon>Eukaryota</taxon>
        <taxon>Fungi</taxon>
        <taxon>Dikarya</taxon>
        <taxon>Ascomycota</taxon>
        <taxon>Pezizomycotina</taxon>
        <taxon>Dothideomycetes</taxon>
        <taxon>Pleosporomycetidae</taxon>
        <taxon>Pleosporales</taxon>
        <taxon>Massarineae</taxon>
        <taxon>Periconiaceae</taxon>
        <taxon>Periconia</taxon>
    </lineage>
</organism>
<comment type="caution">
    <text evidence="2">The sequence shown here is derived from an EMBL/GenBank/DDBJ whole genome shotgun (WGS) entry which is preliminary data.</text>
</comment>
<keyword evidence="3" id="KW-1185">Reference proteome</keyword>
<dbReference type="Proteomes" id="UP001152607">
    <property type="component" value="Unassembled WGS sequence"/>
</dbReference>
<reference evidence="2" key="1">
    <citation type="submission" date="2023-01" db="EMBL/GenBank/DDBJ databases">
        <authorList>
            <person name="Van Ghelder C."/>
            <person name="Rancurel C."/>
        </authorList>
    </citation>
    <scope>NUCLEOTIDE SEQUENCE</scope>
    <source>
        <strain evidence="2">CNCM I-4278</strain>
    </source>
</reference>
<feature type="compositionally biased region" description="Polar residues" evidence="1">
    <location>
        <begin position="453"/>
        <end position="470"/>
    </location>
</feature>
<feature type="region of interest" description="Disordered" evidence="1">
    <location>
        <begin position="435"/>
        <end position="486"/>
    </location>
</feature>
<evidence type="ECO:0000313" key="3">
    <source>
        <dbReference type="Proteomes" id="UP001152607"/>
    </source>
</evidence>
<evidence type="ECO:0000313" key="2">
    <source>
        <dbReference type="EMBL" id="CAI6257903.1"/>
    </source>
</evidence>
<dbReference type="AlphaFoldDB" id="A0A9W4XDT8"/>
<protein>
    <submittedName>
        <fullName evidence="2">Uncharacterized protein</fullName>
    </submittedName>
</protein>
<dbReference type="EMBL" id="CAOQHR010000001">
    <property type="protein sequence ID" value="CAI6257903.1"/>
    <property type="molecule type" value="Genomic_DNA"/>
</dbReference>
<name>A0A9W4XDT8_9PLEO</name>
<accession>A0A9W4XDT8</accession>